<comment type="subunit">
    <text evidence="10">Probably interacts with PlsX.</text>
</comment>
<name>A0A317MWG0_9GAMM</name>
<comment type="function">
    <text evidence="10">Catalyzes the transfer of an acyl group from acyl-phosphate (acyl-PO(4)) to glycerol-3-phosphate (G3P) to form lysophosphatidic acid (LPA). This enzyme utilizes acyl-phosphate as fatty acyl donor, but not acyl-CoA or acyl-ACP.</text>
</comment>
<keyword evidence="8 10" id="KW-0594">Phospholipid biosynthesis</keyword>
<evidence type="ECO:0000256" key="4">
    <source>
        <dbReference type="ARBA" id="ARBA00022692"/>
    </source>
</evidence>
<feature type="signal peptide" evidence="11">
    <location>
        <begin position="1"/>
        <end position="19"/>
    </location>
</feature>
<dbReference type="PANTHER" id="PTHR30309:SF0">
    <property type="entry name" value="GLYCEROL-3-PHOSPHATE ACYLTRANSFERASE-RELATED"/>
    <property type="match status" value="1"/>
</dbReference>
<comment type="caution">
    <text evidence="10">Lacks conserved residue(s) required for the propagation of feature annotation.</text>
</comment>
<evidence type="ECO:0000313" key="13">
    <source>
        <dbReference type="Proteomes" id="UP000246569"/>
    </source>
</evidence>
<evidence type="ECO:0000256" key="1">
    <source>
        <dbReference type="ARBA" id="ARBA00022475"/>
    </source>
</evidence>
<evidence type="ECO:0000256" key="5">
    <source>
        <dbReference type="ARBA" id="ARBA00022989"/>
    </source>
</evidence>
<comment type="caution">
    <text evidence="12">The sequence shown here is derived from an EMBL/GenBank/DDBJ whole genome shotgun (WGS) entry which is preliminary data.</text>
</comment>
<dbReference type="NCBIfam" id="TIGR00023">
    <property type="entry name" value="glycerol-3-phosphate 1-O-acyltransferase PlsY"/>
    <property type="match status" value="1"/>
</dbReference>
<comment type="subcellular location">
    <subcellularLocation>
        <location evidence="10">Cell membrane</location>
        <topology evidence="10">Multi-pass membrane protein</topology>
    </subcellularLocation>
</comment>
<keyword evidence="9 10" id="KW-1208">Phospholipid metabolism</keyword>
<keyword evidence="2 10" id="KW-0444">Lipid biosynthesis</keyword>
<keyword evidence="12" id="KW-0012">Acyltransferase</keyword>
<dbReference type="EMBL" id="QGTJ01000004">
    <property type="protein sequence ID" value="PWV62423.1"/>
    <property type="molecule type" value="Genomic_DNA"/>
</dbReference>
<evidence type="ECO:0000256" key="6">
    <source>
        <dbReference type="ARBA" id="ARBA00023098"/>
    </source>
</evidence>
<dbReference type="Pfam" id="PF02660">
    <property type="entry name" value="G3P_acyltransf"/>
    <property type="match status" value="1"/>
</dbReference>
<evidence type="ECO:0000256" key="9">
    <source>
        <dbReference type="ARBA" id="ARBA00023264"/>
    </source>
</evidence>
<evidence type="ECO:0000256" key="10">
    <source>
        <dbReference type="HAMAP-Rule" id="MF_01043"/>
    </source>
</evidence>
<keyword evidence="7 10" id="KW-0472">Membrane</keyword>
<dbReference type="PANTHER" id="PTHR30309">
    <property type="entry name" value="INNER MEMBRANE PROTEIN YGIH"/>
    <property type="match status" value="1"/>
</dbReference>
<dbReference type="OrthoDB" id="9777124at2"/>
<dbReference type="UniPathway" id="UPA00085"/>
<gene>
    <name evidence="10" type="primary">plsY</name>
    <name evidence="12" type="ORF">C7443_104219</name>
</gene>
<feature type="transmembrane region" description="Helical" evidence="10">
    <location>
        <begin position="81"/>
        <end position="101"/>
    </location>
</feature>
<evidence type="ECO:0000256" key="11">
    <source>
        <dbReference type="SAM" id="SignalP"/>
    </source>
</evidence>
<dbReference type="SMART" id="SM01207">
    <property type="entry name" value="G3P_acyltransf"/>
    <property type="match status" value="1"/>
</dbReference>
<evidence type="ECO:0000313" key="12">
    <source>
        <dbReference type="EMBL" id="PWV62423.1"/>
    </source>
</evidence>
<dbReference type="AlphaFoldDB" id="A0A317MWG0"/>
<comment type="similarity">
    <text evidence="10">Belongs to the PlsY family.</text>
</comment>
<feature type="transmembrane region" description="Helical" evidence="10">
    <location>
        <begin position="152"/>
        <end position="176"/>
    </location>
</feature>
<proteinExistence type="inferred from homology"/>
<keyword evidence="3 10" id="KW-0808">Transferase</keyword>
<protein>
    <recommendedName>
        <fullName evidence="10">Glycerol-3-phosphate acyltransferase</fullName>
    </recommendedName>
    <alternativeName>
        <fullName evidence="10">Acyl-PO4 G3P acyltransferase</fullName>
    </alternativeName>
    <alternativeName>
        <fullName evidence="10">Acyl-phosphate--glycerol-3-phosphate acyltransferase</fullName>
    </alternativeName>
    <alternativeName>
        <fullName evidence="10">G3P acyltransferase</fullName>
        <shortName evidence="10">GPAT</shortName>
        <ecNumber evidence="10">2.3.1.275</ecNumber>
    </alternativeName>
    <alternativeName>
        <fullName evidence="10">Lysophosphatidic acid synthase</fullName>
        <shortName evidence="10">LPA synthase</shortName>
    </alternativeName>
</protein>
<keyword evidence="13" id="KW-1185">Reference proteome</keyword>
<feature type="chain" id="PRO_5016419007" description="Glycerol-3-phosphate acyltransferase" evidence="11">
    <location>
        <begin position="20"/>
        <end position="200"/>
    </location>
</feature>
<evidence type="ECO:0000256" key="7">
    <source>
        <dbReference type="ARBA" id="ARBA00023136"/>
    </source>
</evidence>
<dbReference type="HAMAP" id="MF_01043">
    <property type="entry name" value="PlsY"/>
    <property type="match status" value="1"/>
</dbReference>
<keyword evidence="11" id="KW-0732">Signal</keyword>
<dbReference type="GO" id="GO:0008654">
    <property type="term" value="P:phospholipid biosynthetic process"/>
    <property type="evidence" value="ECO:0007669"/>
    <property type="project" value="UniProtKB-UniRule"/>
</dbReference>
<keyword evidence="5 10" id="KW-1133">Transmembrane helix</keyword>
<dbReference type="GO" id="GO:0043772">
    <property type="term" value="F:acyl-phosphate glycerol-3-phosphate acyltransferase activity"/>
    <property type="evidence" value="ECO:0007669"/>
    <property type="project" value="UniProtKB-UniRule"/>
</dbReference>
<keyword evidence="6 10" id="KW-0443">Lipid metabolism</keyword>
<reference evidence="12 13" key="1">
    <citation type="submission" date="2018-05" db="EMBL/GenBank/DDBJ databases">
        <title>Genomic Encyclopedia of Type Strains, Phase IV (KMG-IV): sequencing the most valuable type-strain genomes for metagenomic binning, comparative biology and taxonomic classification.</title>
        <authorList>
            <person name="Goeker M."/>
        </authorList>
    </citation>
    <scope>NUCLEOTIDE SEQUENCE [LARGE SCALE GENOMIC DNA]</scope>
    <source>
        <strain evidence="12 13">DSM 23606</strain>
    </source>
</reference>
<comment type="catalytic activity">
    <reaction evidence="10">
        <text>an acyl phosphate + sn-glycerol 3-phosphate = a 1-acyl-sn-glycero-3-phosphate + phosphate</text>
        <dbReference type="Rhea" id="RHEA:34075"/>
        <dbReference type="ChEBI" id="CHEBI:43474"/>
        <dbReference type="ChEBI" id="CHEBI:57597"/>
        <dbReference type="ChEBI" id="CHEBI:57970"/>
        <dbReference type="ChEBI" id="CHEBI:59918"/>
        <dbReference type="EC" id="2.3.1.275"/>
    </reaction>
</comment>
<evidence type="ECO:0000256" key="3">
    <source>
        <dbReference type="ARBA" id="ARBA00022679"/>
    </source>
</evidence>
<comment type="pathway">
    <text evidence="10">Lipid metabolism; phospholipid metabolism.</text>
</comment>
<dbReference type="InterPro" id="IPR003811">
    <property type="entry name" value="G3P_acylTferase_PlsY"/>
</dbReference>
<accession>A0A317MWG0</accession>
<dbReference type="GO" id="GO:0005886">
    <property type="term" value="C:plasma membrane"/>
    <property type="evidence" value="ECO:0007669"/>
    <property type="project" value="UniProtKB-SubCell"/>
</dbReference>
<keyword evidence="4 10" id="KW-0812">Transmembrane</keyword>
<keyword evidence="1 10" id="KW-1003">Cell membrane</keyword>
<dbReference type="EC" id="2.3.1.275" evidence="10"/>
<sequence>MFPALLCFALAYLCGSVSAAIITCRLLGLPDPRSEGSGNPGATNVLRIGGKKAAVITLLGDLLKGLLPVLLARAAGMDADVLALTAFGAFIGHLYPLFFGFQGGKGVATALGVIIGLSWQLALCALATWLVMAFTLRISSLAALTAAALAPLYAWLIGLPPVYVIALLPMVALLVWRHRGNIAKIRAGTESRIGERKKSP</sequence>
<evidence type="ECO:0000256" key="8">
    <source>
        <dbReference type="ARBA" id="ARBA00023209"/>
    </source>
</evidence>
<evidence type="ECO:0000256" key="2">
    <source>
        <dbReference type="ARBA" id="ARBA00022516"/>
    </source>
</evidence>
<organism evidence="12 13">
    <name type="scientific">Plasticicumulans acidivorans</name>
    <dbReference type="NCBI Taxonomy" id="886464"/>
    <lineage>
        <taxon>Bacteria</taxon>
        <taxon>Pseudomonadati</taxon>
        <taxon>Pseudomonadota</taxon>
        <taxon>Gammaproteobacteria</taxon>
        <taxon>Candidatus Competibacteraceae</taxon>
        <taxon>Plasticicumulans</taxon>
    </lineage>
</organism>
<feature type="transmembrane region" description="Helical" evidence="10">
    <location>
        <begin position="108"/>
        <end position="132"/>
    </location>
</feature>
<dbReference type="Proteomes" id="UP000246569">
    <property type="component" value="Unassembled WGS sequence"/>
</dbReference>
<dbReference type="RefSeq" id="WP_110018248.1">
    <property type="nucleotide sequence ID" value="NZ_QGTJ01000004.1"/>
</dbReference>